<dbReference type="OrthoDB" id="9768147at2"/>
<evidence type="ECO:0000256" key="3">
    <source>
        <dbReference type="ARBA" id="ARBA00022452"/>
    </source>
</evidence>
<dbReference type="InterPro" id="IPR039426">
    <property type="entry name" value="TonB-dep_rcpt-like"/>
</dbReference>
<accession>A0A0M3TAR1</accession>
<dbReference type="InterPro" id="IPR008969">
    <property type="entry name" value="CarboxyPept-like_regulatory"/>
</dbReference>
<evidence type="ECO:0000313" key="9">
    <source>
        <dbReference type="EMBL" id="ALE17492.1"/>
    </source>
</evidence>
<evidence type="ECO:0000256" key="7">
    <source>
        <dbReference type="SAM" id="SignalP"/>
    </source>
</evidence>
<keyword evidence="10" id="KW-1185">Reference proteome</keyword>
<dbReference type="SUPFAM" id="SSF49464">
    <property type="entry name" value="Carboxypeptidase regulatory domain-like"/>
    <property type="match status" value="1"/>
</dbReference>
<dbReference type="EMBL" id="CP012669">
    <property type="protein sequence ID" value="ALE17492.1"/>
    <property type="molecule type" value="Genomic_DNA"/>
</dbReference>
<keyword evidence="4" id="KW-0812">Transmembrane</keyword>
<protein>
    <submittedName>
        <fullName evidence="9">Oar-like outer membrane protein, OmpA family</fullName>
    </submittedName>
</protein>
<dbReference type="Proteomes" id="UP000057938">
    <property type="component" value="Chromosome"/>
</dbReference>
<dbReference type="SUPFAM" id="SSF56935">
    <property type="entry name" value="Porins"/>
    <property type="match status" value="1"/>
</dbReference>
<dbReference type="GO" id="GO:0015344">
    <property type="term" value="F:siderophore uptake transmembrane transporter activity"/>
    <property type="evidence" value="ECO:0007669"/>
    <property type="project" value="TreeGrafter"/>
</dbReference>
<gene>
    <name evidence="9" type="ORF">AMC99_02214</name>
</gene>
<feature type="domain" description="TonB-dependent transporter Oar-like beta-barrel" evidence="8">
    <location>
        <begin position="250"/>
        <end position="312"/>
    </location>
</feature>
<keyword evidence="6" id="KW-0998">Cell outer membrane</keyword>
<dbReference type="PATRIC" id="fig|361183.4.peg.2175"/>
<keyword evidence="2" id="KW-0813">Transport</keyword>
<dbReference type="GO" id="GO:0009279">
    <property type="term" value="C:cell outer membrane"/>
    <property type="evidence" value="ECO:0007669"/>
    <property type="project" value="UniProtKB-SubCell"/>
</dbReference>
<dbReference type="GO" id="GO:0044718">
    <property type="term" value="P:siderophore transmembrane transport"/>
    <property type="evidence" value="ECO:0007669"/>
    <property type="project" value="TreeGrafter"/>
</dbReference>
<proteinExistence type="predicted"/>
<evidence type="ECO:0000256" key="6">
    <source>
        <dbReference type="ARBA" id="ARBA00023237"/>
    </source>
</evidence>
<dbReference type="Gene3D" id="2.40.170.20">
    <property type="entry name" value="TonB-dependent receptor, beta-barrel domain"/>
    <property type="match status" value="1"/>
</dbReference>
<evidence type="ECO:0000256" key="4">
    <source>
        <dbReference type="ARBA" id="ARBA00022692"/>
    </source>
</evidence>
<evidence type="ECO:0000256" key="1">
    <source>
        <dbReference type="ARBA" id="ARBA00004571"/>
    </source>
</evidence>
<evidence type="ECO:0000313" key="10">
    <source>
        <dbReference type="Proteomes" id="UP000057938"/>
    </source>
</evidence>
<reference evidence="9 10" key="1">
    <citation type="submission" date="2015-09" db="EMBL/GenBank/DDBJ databases">
        <title>Complete genome sequence of a benzo[a]pyrene-degrading bacterium Altererythrobacter epoxidivorans CGMCC 1.7731T.</title>
        <authorList>
            <person name="Li Z."/>
            <person name="Cheng H."/>
            <person name="Huo Y."/>
            <person name="Xu X."/>
        </authorList>
    </citation>
    <scope>NUCLEOTIDE SEQUENCE [LARGE SCALE GENOMIC DNA]</scope>
    <source>
        <strain evidence="9 10">CGMCC 1.7731</strain>
    </source>
</reference>
<evidence type="ECO:0000259" key="8">
    <source>
        <dbReference type="Pfam" id="PF25183"/>
    </source>
</evidence>
<dbReference type="Pfam" id="PF25183">
    <property type="entry name" value="OMP_b-brl_4"/>
    <property type="match status" value="2"/>
</dbReference>
<organism evidence="9 10">
    <name type="scientific">Altererythrobacter epoxidivorans</name>
    <dbReference type="NCBI Taxonomy" id="361183"/>
    <lineage>
        <taxon>Bacteria</taxon>
        <taxon>Pseudomonadati</taxon>
        <taxon>Pseudomonadota</taxon>
        <taxon>Alphaproteobacteria</taxon>
        <taxon>Sphingomonadales</taxon>
        <taxon>Erythrobacteraceae</taxon>
        <taxon>Altererythrobacter</taxon>
    </lineage>
</organism>
<dbReference type="Gene3D" id="2.60.40.1120">
    <property type="entry name" value="Carboxypeptidase-like, regulatory domain"/>
    <property type="match status" value="1"/>
</dbReference>
<feature type="signal peptide" evidence="7">
    <location>
        <begin position="1"/>
        <end position="24"/>
    </location>
</feature>
<sequence length="1145" mass="123260">MKLKYLLAASVVSLSAAATFVAPAAAQQITSGVSGQVTDEAGAPISGATVTVTDTRTGATRTVTASNDGQFRIDTLTSGGPYTVTASAPGFEGQSIEDQFISVQGTTQYTFALSSAAVGSENVIVVSASRVNVTQLAVGPGSGFSEVVLETAPSFDRDVRDIIRIDPRVTLDPDTSSGQNRISCLGGNDRSNAFTVDAISQGDLYGLNGNGFASRSSTPIPYAAIRETSVEFAPFDVEYGQFTGCAINVITRSGSNEFHGSAFYEYSDDGLRGGDVADVRTTPVEPQKNWGASLGGPIIKDRLFFFGAYSHQESGEAFDFGPQGGGFANETPGITVADFERFSSILSTKYGIETGPLVYNLPYENDRYFGRLDFQINDDHRLEATYQRLDESTVKRDGIFTSITSPTLTGLNNFYNSGTKSEYYSARLYSDWSDQFSTELRYAHSQIDDIQDPVGGGEAQSGNPIPQINVGIEQNGIRGSFQAGPGTFRMANQLNTTVDYATAIARIKAGDHTFKIGTTWNQVEIFNLFVPGSSGTLNFASLDDLEAGILTNGSSTSGFFGSNLVNNRVVGAVGAASATGDVNDAAAQFKRTTWSFFAQDDWQMTDRLSAIIGVRVDMYDGDRPGFNPLFADRYNERSNSISFSNLPVSFLPRAAFTYEADDFGPFSRPTVRLGAGIFSGGDPLVWFGNAFQNNGITYAEGRLNSSTCSGLSSPYNVLQGGTFTGVPDCVFQAGQNIAAQGRGDTQSIDPDIKTPSVVRFNAGFESGLDLASSGFFSDWNLKTDFIYSHFRDPFTVADLSQVIDYREGLNGYTIDGRPIYAAIDPTNAGCTAVFQGNNPGPIFSNVNDPCFATSRDDELVLTNAGSFNSWTASFLLSKSAYRGIFTEGGRIDFSLGYAYTDAQDRRAMTSSTAGSNYDRTLAFDLQNPAAADSIYSNTHNITARVSLAEEFFADHKTRLTATFTARSGRHYGLAFAGGGVFNDSSSGSDNAVVYLPTGVSDPNISPLSDMGAVQDLADFAAGLDCAKDYIGQSIARNTCENDWYYDLDLKLSQDLPGPGSFFGLDDSIQVYGMIDNFLNLLDKDWNVLRSRQYAGQQPVADIDGVDSEGRYIITDFIGEENFEADNQLYIPASVWRIKLGVSYKF</sequence>
<dbReference type="Pfam" id="PF13620">
    <property type="entry name" value="CarboxypepD_reg"/>
    <property type="match status" value="1"/>
</dbReference>
<keyword evidence="3" id="KW-1134">Transmembrane beta strand</keyword>
<name>A0A0M3TAR1_9SPHN</name>
<dbReference type="InterPro" id="IPR036942">
    <property type="entry name" value="Beta-barrel_TonB_sf"/>
</dbReference>
<feature type="domain" description="TonB-dependent transporter Oar-like beta-barrel" evidence="8">
    <location>
        <begin position="363"/>
        <end position="769"/>
    </location>
</feature>
<comment type="subcellular location">
    <subcellularLocation>
        <location evidence="1">Cell outer membrane</location>
        <topology evidence="1">Multi-pass membrane protein</topology>
    </subcellularLocation>
</comment>
<dbReference type="PANTHER" id="PTHR30069:SF46">
    <property type="entry name" value="OAR PROTEIN"/>
    <property type="match status" value="1"/>
</dbReference>
<keyword evidence="7" id="KW-0732">Signal</keyword>
<dbReference type="KEGG" id="aep:AMC99_02214"/>
<dbReference type="RefSeq" id="WP_061926443.1">
    <property type="nucleotide sequence ID" value="NZ_CP012669.1"/>
</dbReference>
<keyword evidence="5" id="KW-0472">Membrane</keyword>
<dbReference type="AlphaFoldDB" id="A0A0M3TAR1"/>
<evidence type="ECO:0000256" key="5">
    <source>
        <dbReference type="ARBA" id="ARBA00023136"/>
    </source>
</evidence>
<evidence type="ECO:0000256" key="2">
    <source>
        <dbReference type="ARBA" id="ARBA00022448"/>
    </source>
</evidence>
<dbReference type="STRING" id="361183.AMC99_02214"/>
<feature type="chain" id="PRO_5005789660" evidence="7">
    <location>
        <begin position="25"/>
        <end position="1145"/>
    </location>
</feature>
<dbReference type="InterPro" id="IPR057601">
    <property type="entry name" value="Oar-like_b-barrel"/>
</dbReference>
<dbReference type="PANTHER" id="PTHR30069">
    <property type="entry name" value="TONB-DEPENDENT OUTER MEMBRANE RECEPTOR"/>
    <property type="match status" value="1"/>
</dbReference>